<keyword evidence="2" id="KW-1185">Reference proteome</keyword>
<sequence>MTGPRSFECCGLEHPREVGSNVSFHRLRQHLVQRSFLPSAYKLGLLMQTNHAGVKKIFYLYV</sequence>
<proteinExistence type="predicted"/>
<protein>
    <submittedName>
        <fullName evidence="1">Uncharacterized protein</fullName>
    </submittedName>
</protein>
<evidence type="ECO:0000313" key="2">
    <source>
        <dbReference type="Proteomes" id="UP001141253"/>
    </source>
</evidence>
<accession>A0ABQ9A584</accession>
<gene>
    <name evidence="1" type="ORF">OIU77_012379</name>
</gene>
<organism evidence="1 2">
    <name type="scientific">Salix suchowensis</name>
    <dbReference type="NCBI Taxonomy" id="1278906"/>
    <lineage>
        <taxon>Eukaryota</taxon>
        <taxon>Viridiplantae</taxon>
        <taxon>Streptophyta</taxon>
        <taxon>Embryophyta</taxon>
        <taxon>Tracheophyta</taxon>
        <taxon>Spermatophyta</taxon>
        <taxon>Magnoliopsida</taxon>
        <taxon>eudicotyledons</taxon>
        <taxon>Gunneridae</taxon>
        <taxon>Pentapetalae</taxon>
        <taxon>rosids</taxon>
        <taxon>fabids</taxon>
        <taxon>Malpighiales</taxon>
        <taxon>Salicaceae</taxon>
        <taxon>Saliceae</taxon>
        <taxon>Salix</taxon>
    </lineage>
</organism>
<reference evidence="1" key="2">
    <citation type="journal article" date="2023" name="Int. J. Mol. Sci.">
        <title>De Novo Assembly and Annotation of 11 Diverse Shrub Willow (Salix) Genomes Reveals Novel Gene Organization in Sex-Linked Regions.</title>
        <authorList>
            <person name="Hyden B."/>
            <person name="Feng K."/>
            <person name="Yates T.B."/>
            <person name="Jawdy S."/>
            <person name="Cereghino C."/>
            <person name="Smart L.B."/>
            <person name="Muchero W."/>
        </authorList>
    </citation>
    <scope>NUCLEOTIDE SEQUENCE</scope>
    <source>
        <tissue evidence="1">Shoot tip</tissue>
    </source>
</reference>
<evidence type="ECO:0000313" key="1">
    <source>
        <dbReference type="EMBL" id="KAJ6322526.1"/>
    </source>
</evidence>
<reference evidence="1" key="1">
    <citation type="submission" date="2022-10" db="EMBL/GenBank/DDBJ databases">
        <authorList>
            <person name="Hyden B.L."/>
            <person name="Feng K."/>
            <person name="Yates T."/>
            <person name="Jawdy S."/>
            <person name="Smart L.B."/>
            <person name="Muchero W."/>
        </authorList>
    </citation>
    <scope>NUCLEOTIDE SEQUENCE</scope>
    <source>
        <tissue evidence="1">Shoot tip</tissue>
    </source>
</reference>
<dbReference type="EMBL" id="JAPFFI010000023">
    <property type="protein sequence ID" value="KAJ6322526.1"/>
    <property type="molecule type" value="Genomic_DNA"/>
</dbReference>
<dbReference type="Proteomes" id="UP001141253">
    <property type="component" value="Chromosome 8"/>
</dbReference>
<comment type="caution">
    <text evidence="1">The sequence shown here is derived from an EMBL/GenBank/DDBJ whole genome shotgun (WGS) entry which is preliminary data.</text>
</comment>
<name>A0ABQ9A584_9ROSI</name>